<keyword evidence="3" id="KW-0131">Cell cycle</keyword>
<dbReference type="Gene3D" id="1.10.472.10">
    <property type="entry name" value="Cyclin-like"/>
    <property type="match status" value="2"/>
</dbReference>
<evidence type="ECO:0000313" key="6">
    <source>
        <dbReference type="EMBL" id="KAK1743663.1"/>
    </source>
</evidence>
<evidence type="ECO:0000313" key="7">
    <source>
        <dbReference type="Proteomes" id="UP001224775"/>
    </source>
</evidence>
<reference evidence="6" key="1">
    <citation type="submission" date="2023-06" db="EMBL/GenBank/DDBJ databases">
        <title>Survivors Of The Sea: Transcriptome response of Skeletonema marinoi to long-term dormancy.</title>
        <authorList>
            <person name="Pinder M.I.M."/>
            <person name="Kourtchenko O."/>
            <person name="Robertson E.K."/>
            <person name="Larsson T."/>
            <person name="Maumus F."/>
            <person name="Osuna-Cruz C.M."/>
            <person name="Vancaester E."/>
            <person name="Stenow R."/>
            <person name="Vandepoele K."/>
            <person name="Ploug H."/>
            <person name="Bruchert V."/>
            <person name="Godhe A."/>
            <person name="Topel M."/>
        </authorList>
    </citation>
    <scope>NUCLEOTIDE SEQUENCE</scope>
    <source>
        <strain evidence="6">R05AC</strain>
    </source>
</reference>
<keyword evidence="7" id="KW-1185">Reference proteome</keyword>
<dbReference type="PANTHER" id="PTHR10177">
    <property type="entry name" value="CYCLINS"/>
    <property type="match status" value="1"/>
</dbReference>
<sequence>MVCMQDMKKESCSQTTFDLLFYEMKQAMMNAHPQDNETVGSMIQEDLYSVLAAMLRQEEEYECHDYLEFDDTKIDETCRTKMTEWVFQVVDCTRLQRETASVSMSYLDRFMCTSSPTAKKARLDRKEYQLVVLTTLYIATKIFEPFAMDASLVSKLSRGVHSEEEIIALEYEILVALQWKVNGPTPLQFVNYLLELLSTSCQDKALLYEHSHFQTELSIGDYILMPLRRSVIAVAAILNSLENLPKDSLPLNERIRYAEVISMATGLDIFSPVINSVRIRLLDSYSRSSGYPLAQVGILPIIESKQSTTNKITAVIDESPACVMKERSITLDLSI</sequence>
<evidence type="ECO:0000256" key="1">
    <source>
        <dbReference type="ARBA" id="ARBA00022618"/>
    </source>
</evidence>
<dbReference type="InterPro" id="IPR013763">
    <property type="entry name" value="Cyclin-like_dom"/>
</dbReference>
<accession>A0AAD8YCE2</accession>
<dbReference type="Proteomes" id="UP001224775">
    <property type="component" value="Unassembled WGS sequence"/>
</dbReference>
<dbReference type="PROSITE" id="PS00292">
    <property type="entry name" value="CYCLINS"/>
    <property type="match status" value="1"/>
</dbReference>
<gene>
    <name evidence="6" type="ORF">QTG54_005260</name>
</gene>
<dbReference type="SMART" id="SM00385">
    <property type="entry name" value="CYCLIN"/>
    <property type="match status" value="1"/>
</dbReference>
<dbReference type="InterPro" id="IPR004367">
    <property type="entry name" value="Cyclin_C-dom"/>
</dbReference>
<dbReference type="GO" id="GO:0051301">
    <property type="term" value="P:cell division"/>
    <property type="evidence" value="ECO:0007669"/>
    <property type="project" value="UniProtKB-KW"/>
</dbReference>
<evidence type="ECO:0000256" key="4">
    <source>
        <dbReference type="RuleBase" id="RU000383"/>
    </source>
</evidence>
<evidence type="ECO:0000256" key="3">
    <source>
        <dbReference type="ARBA" id="ARBA00023306"/>
    </source>
</evidence>
<organism evidence="6 7">
    <name type="scientific">Skeletonema marinoi</name>
    <dbReference type="NCBI Taxonomy" id="267567"/>
    <lineage>
        <taxon>Eukaryota</taxon>
        <taxon>Sar</taxon>
        <taxon>Stramenopiles</taxon>
        <taxon>Ochrophyta</taxon>
        <taxon>Bacillariophyta</taxon>
        <taxon>Coscinodiscophyceae</taxon>
        <taxon>Thalassiosirophycidae</taxon>
        <taxon>Thalassiosirales</taxon>
        <taxon>Skeletonemataceae</taxon>
        <taxon>Skeletonema</taxon>
        <taxon>Skeletonema marinoi-dohrnii complex</taxon>
    </lineage>
</organism>
<dbReference type="SUPFAM" id="SSF47954">
    <property type="entry name" value="Cyclin-like"/>
    <property type="match status" value="1"/>
</dbReference>
<evidence type="ECO:0000259" key="5">
    <source>
        <dbReference type="SMART" id="SM00385"/>
    </source>
</evidence>
<name>A0AAD8YCE2_9STRA</name>
<evidence type="ECO:0000256" key="2">
    <source>
        <dbReference type="ARBA" id="ARBA00023127"/>
    </source>
</evidence>
<protein>
    <submittedName>
        <fullName evidence="6">Cyclin family protein</fullName>
    </submittedName>
</protein>
<dbReference type="AlphaFoldDB" id="A0AAD8YCE2"/>
<keyword evidence="2 4" id="KW-0195">Cyclin</keyword>
<feature type="domain" description="Cyclin-like" evidence="5">
    <location>
        <begin position="84"/>
        <end position="175"/>
    </location>
</feature>
<dbReference type="Pfam" id="PF02984">
    <property type="entry name" value="Cyclin_C"/>
    <property type="match status" value="1"/>
</dbReference>
<dbReference type="InterPro" id="IPR039361">
    <property type="entry name" value="Cyclin"/>
</dbReference>
<comment type="similarity">
    <text evidence="4">Belongs to the cyclin family.</text>
</comment>
<keyword evidence="1" id="KW-0132">Cell division</keyword>
<dbReference type="InterPro" id="IPR048258">
    <property type="entry name" value="Cyclins_cyclin-box"/>
</dbReference>
<comment type="caution">
    <text evidence="6">The sequence shown here is derived from an EMBL/GenBank/DDBJ whole genome shotgun (WGS) entry which is preliminary data.</text>
</comment>
<dbReference type="InterPro" id="IPR036915">
    <property type="entry name" value="Cyclin-like_sf"/>
</dbReference>
<dbReference type="Pfam" id="PF00134">
    <property type="entry name" value="Cyclin_N"/>
    <property type="match status" value="1"/>
</dbReference>
<proteinExistence type="inferred from homology"/>
<dbReference type="EMBL" id="JATAAI010000008">
    <property type="protein sequence ID" value="KAK1743663.1"/>
    <property type="molecule type" value="Genomic_DNA"/>
</dbReference>
<dbReference type="FunFam" id="1.10.472.10:FF:000093">
    <property type="entry name" value="Predicted protein"/>
    <property type="match status" value="1"/>
</dbReference>
<dbReference type="InterPro" id="IPR006671">
    <property type="entry name" value="Cyclin_N"/>
</dbReference>